<feature type="transmembrane region" description="Helical" evidence="1">
    <location>
        <begin position="45"/>
        <end position="66"/>
    </location>
</feature>
<proteinExistence type="predicted"/>
<reference evidence="2" key="2">
    <citation type="submission" date="2023-06" db="EMBL/GenBank/DDBJ databases">
        <authorList>
            <consortium name="Lawrence Berkeley National Laboratory"/>
            <person name="Haridas S."/>
            <person name="Hensen N."/>
            <person name="Bonometti L."/>
            <person name="Westerberg I."/>
            <person name="Brannstrom I.O."/>
            <person name="Guillou S."/>
            <person name="Cros-Aarteil S."/>
            <person name="Calhoun S."/>
            <person name="Kuo A."/>
            <person name="Mondo S."/>
            <person name="Pangilinan J."/>
            <person name="Riley R."/>
            <person name="Labutti K."/>
            <person name="Andreopoulos B."/>
            <person name="Lipzen A."/>
            <person name="Chen C."/>
            <person name="Yanf M."/>
            <person name="Daum C."/>
            <person name="Ng V."/>
            <person name="Clum A."/>
            <person name="Steindorff A."/>
            <person name="Ohm R."/>
            <person name="Martin F."/>
            <person name="Silar P."/>
            <person name="Natvig D."/>
            <person name="Lalanne C."/>
            <person name="Gautier V."/>
            <person name="Ament-Velasquez S.L."/>
            <person name="Kruys A."/>
            <person name="Hutchinson M.I."/>
            <person name="Powell A.J."/>
            <person name="Barry K."/>
            <person name="Miller A.N."/>
            <person name="Grigoriev I.V."/>
            <person name="Debuchy R."/>
            <person name="Gladieux P."/>
            <person name="Thoren M.H."/>
            <person name="Johannesson H."/>
        </authorList>
    </citation>
    <scope>NUCLEOTIDE SEQUENCE</scope>
    <source>
        <strain evidence="2">SMH4131-1</strain>
    </source>
</reference>
<protein>
    <submittedName>
        <fullName evidence="2">Uncharacterized protein</fullName>
    </submittedName>
</protein>
<keyword evidence="1" id="KW-1133">Transmembrane helix</keyword>
<name>A0AAE0IWI4_9PEZI</name>
<keyword evidence="1" id="KW-0472">Membrane</keyword>
<feature type="transmembrane region" description="Helical" evidence="1">
    <location>
        <begin position="12"/>
        <end position="33"/>
    </location>
</feature>
<keyword evidence="3" id="KW-1185">Reference proteome</keyword>
<dbReference type="EMBL" id="JAUEPO010000002">
    <property type="protein sequence ID" value="KAK3332444.1"/>
    <property type="molecule type" value="Genomic_DNA"/>
</dbReference>
<evidence type="ECO:0000313" key="3">
    <source>
        <dbReference type="Proteomes" id="UP001286456"/>
    </source>
</evidence>
<evidence type="ECO:0000256" key="1">
    <source>
        <dbReference type="SAM" id="Phobius"/>
    </source>
</evidence>
<organism evidence="2 3">
    <name type="scientific">Cercophora scortea</name>
    <dbReference type="NCBI Taxonomy" id="314031"/>
    <lineage>
        <taxon>Eukaryota</taxon>
        <taxon>Fungi</taxon>
        <taxon>Dikarya</taxon>
        <taxon>Ascomycota</taxon>
        <taxon>Pezizomycotina</taxon>
        <taxon>Sordariomycetes</taxon>
        <taxon>Sordariomycetidae</taxon>
        <taxon>Sordariales</taxon>
        <taxon>Lasiosphaeriaceae</taxon>
        <taxon>Cercophora</taxon>
    </lineage>
</organism>
<accession>A0AAE0IWI4</accession>
<evidence type="ECO:0000313" key="2">
    <source>
        <dbReference type="EMBL" id="KAK3332444.1"/>
    </source>
</evidence>
<gene>
    <name evidence="2" type="ORF">B0T19DRAFT_103535</name>
</gene>
<dbReference type="Proteomes" id="UP001286456">
    <property type="component" value="Unassembled WGS sequence"/>
</dbReference>
<sequence>MTGQVWTLSMYDSALAVLMICSIFSDFALPAGWLSVSETEKHEVWVWRLQLSGLNPLFGIYMYVLVLRRWRHFIYLVFYSYYTALDQIAGKRNFDAFRKQTSACFVYTCPMLV</sequence>
<keyword evidence="1" id="KW-0812">Transmembrane</keyword>
<reference evidence="2" key="1">
    <citation type="journal article" date="2023" name="Mol. Phylogenet. Evol.">
        <title>Genome-scale phylogeny and comparative genomics of the fungal order Sordariales.</title>
        <authorList>
            <person name="Hensen N."/>
            <person name="Bonometti L."/>
            <person name="Westerberg I."/>
            <person name="Brannstrom I.O."/>
            <person name="Guillou S."/>
            <person name="Cros-Aarteil S."/>
            <person name="Calhoun S."/>
            <person name="Haridas S."/>
            <person name="Kuo A."/>
            <person name="Mondo S."/>
            <person name="Pangilinan J."/>
            <person name="Riley R."/>
            <person name="LaButti K."/>
            <person name="Andreopoulos B."/>
            <person name="Lipzen A."/>
            <person name="Chen C."/>
            <person name="Yan M."/>
            <person name="Daum C."/>
            <person name="Ng V."/>
            <person name="Clum A."/>
            <person name="Steindorff A."/>
            <person name="Ohm R.A."/>
            <person name="Martin F."/>
            <person name="Silar P."/>
            <person name="Natvig D.O."/>
            <person name="Lalanne C."/>
            <person name="Gautier V."/>
            <person name="Ament-Velasquez S.L."/>
            <person name="Kruys A."/>
            <person name="Hutchinson M.I."/>
            <person name="Powell A.J."/>
            <person name="Barry K."/>
            <person name="Miller A.N."/>
            <person name="Grigoriev I.V."/>
            <person name="Debuchy R."/>
            <person name="Gladieux P."/>
            <person name="Hiltunen Thoren M."/>
            <person name="Johannesson H."/>
        </authorList>
    </citation>
    <scope>NUCLEOTIDE SEQUENCE</scope>
    <source>
        <strain evidence="2">SMH4131-1</strain>
    </source>
</reference>
<comment type="caution">
    <text evidence="2">The sequence shown here is derived from an EMBL/GenBank/DDBJ whole genome shotgun (WGS) entry which is preliminary data.</text>
</comment>
<dbReference type="AlphaFoldDB" id="A0AAE0IWI4"/>